<dbReference type="PANTHER" id="PTHR11102">
    <property type="entry name" value="SEL-1-LIKE PROTEIN"/>
    <property type="match status" value="1"/>
</dbReference>
<sequence length="447" mass="51031">MHKHQSLNEAINQLKSLKIPSKKPVTPPANDRFRRKVIPLKTEKPTYISNPPQSTHLHPASESYYNKTSLHVKPDSTSVFNKSAINPKPTLASIYSPSSPRIIRPNSARAKENASQKSKFYVHLPDTSSSHGSRDASPRFSQSTTSVQSIENTESKINIPQETKKESPSPKAIIKAPENRKCLYRVRFENYVLTRFKKYHANIYYKFGIRLLENSDFEARAVRYLKIAADQGHLKAILRLASIYYDGYMIEQPISEYKNSRQPQTSCDGIKKDRKEAAKYYKMATDLGDLDSMRKYRTMLYDGDGVKKDRKAAALYYKADADRGIVSAITKYATMCYLGEGVDEDYDEAARYFKMAVDKGDPYGIRMYAYLYQHGCGVKYDLQEALRYYQMAADLGDETALKDLIKMLDNGAQMFMHSKDAAKYYKLAADKGDAQAAKKYKLLMLRR</sequence>
<feature type="region of interest" description="Disordered" evidence="2">
    <location>
        <begin position="89"/>
        <end position="171"/>
    </location>
</feature>
<comment type="caution">
    <text evidence="3">The sequence shown here is derived from an EMBL/GenBank/DDBJ whole genome shotgun (WGS) entry which is preliminary data.</text>
</comment>
<evidence type="ECO:0000256" key="1">
    <source>
        <dbReference type="ARBA" id="ARBA00038101"/>
    </source>
</evidence>
<feature type="compositionally biased region" description="Polar residues" evidence="2">
    <location>
        <begin position="139"/>
        <end position="161"/>
    </location>
</feature>
<evidence type="ECO:0008006" key="5">
    <source>
        <dbReference type="Google" id="ProtNLM"/>
    </source>
</evidence>
<feature type="region of interest" description="Disordered" evidence="2">
    <location>
        <begin position="1"/>
        <end position="60"/>
    </location>
</feature>
<dbReference type="Proteomes" id="UP001470230">
    <property type="component" value="Unassembled WGS sequence"/>
</dbReference>
<dbReference type="InterPro" id="IPR006597">
    <property type="entry name" value="Sel1-like"/>
</dbReference>
<dbReference type="InterPro" id="IPR050767">
    <property type="entry name" value="Sel1_AlgK"/>
</dbReference>
<accession>A0ABR2GXV8</accession>
<protein>
    <recommendedName>
        <fullName evidence="5">HCP-like protein</fullName>
    </recommendedName>
</protein>
<name>A0ABR2GXV8_9EUKA</name>
<comment type="similarity">
    <text evidence="1">Belongs to the sel-1 family.</text>
</comment>
<evidence type="ECO:0000256" key="2">
    <source>
        <dbReference type="SAM" id="MobiDB-lite"/>
    </source>
</evidence>
<feature type="compositionally biased region" description="Polar residues" evidence="2">
    <location>
        <begin position="47"/>
        <end position="56"/>
    </location>
</feature>
<dbReference type="Gene3D" id="1.25.40.10">
    <property type="entry name" value="Tetratricopeptide repeat domain"/>
    <property type="match status" value="1"/>
</dbReference>
<dbReference type="EMBL" id="JAPFFF010000054">
    <property type="protein sequence ID" value="KAK8838779.1"/>
    <property type="molecule type" value="Genomic_DNA"/>
</dbReference>
<dbReference type="SUPFAM" id="SSF81901">
    <property type="entry name" value="HCP-like"/>
    <property type="match status" value="1"/>
</dbReference>
<evidence type="ECO:0000313" key="4">
    <source>
        <dbReference type="Proteomes" id="UP001470230"/>
    </source>
</evidence>
<gene>
    <name evidence="3" type="ORF">M9Y10_032818</name>
</gene>
<dbReference type="InterPro" id="IPR011990">
    <property type="entry name" value="TPR-like_helical_dom_sf"/>
</dbReference>
<evidence type="ECO:0000313" key="3">
    <source>
        <dbReference type="EMBL" id="KAK8838779.1"/>
    </source>
</evidence>
<feature type="compositionally biased region" description="Low complexity" evidence="2">
    <location>
        <begin position="93"/>
        <end position="108"/>
    </location>
</feature>
<dbReference type="PANTHER" id="PTHR11102:SF160">
    <property type="entry name" value="ERAD-ASSOCIATED E3 UBIQUITIN-PROTEIN LIGASE COMPONENT HRD3"/>
    <property type="match status" value="1"/>
</dbReference>
<dbReference type="Pfam" id="PF08238">
    <property type="entry name" value="Sel1"/>
    <property type="match status" value="6"/>
</dbReference>
<organism evidence="3 4">
    <name type="scientific">Tritrichomonas musculus</name>
    <dbReference type="NCBI Taxonomy" id="1915356"/>
    <lineage>
        <taxon>Eukaryota</taxon>
        <taxon>Metamonada</taxon>
        <taxon>Parabasalia</taxon>
        <taxon>Tritrichomonadida</taxon>
        <taxon>Tritrichomonadidae</taxon>
        <taxon>Tritrichomonas</taxon>
    </lineage>
</organism>
<dbReference type="SMART" id="SM00671">
    <property type="entry name" value="SEL1"/>
    <property type="match status" value="5"/>
</dbReference>
<reference evidence="3 4" key="1">
    <citation type="submission" date="2024-04" db="EMBL/GenBank/DDBJ databases">
        <title>Tritrichomonas musculus Genome.</title>
        <authorList>
            <person name="Alves-Ferreira E."/>
            <person name="Grigg M."/>
            <person name="Lorenzi H."/>
            <person name="Galac M."/>
        </authorList>
    </citation>
    <scope>NUCLEOTIDE SEQUENCE [LARGE SCALE GENOMIC DNA]</scope>
    <source>
        <strain evidence="3 4">EAF2021</strain>
    </source>
</reference>
<proteinExistence type="inferred from homology"/>
<keyword evidence="4" id="KW-1185">Reference proteome</keyword>